<dbReference type="AlphaFoldDB" id="A0AAV3PP27"/>
<dbReference type="PANTHER" id="PTHR33264:SF8">
    <property type="entry name" value="EXPRESSED PROTEIN"/>
    <property type="match status" value="1"/>
</dbReference>
<feature type="compositionally biased region" description="Basic and acidic residues" evidence="1">
    <location>
        <begin position="26"/>
        <end position="38"/>
    </location>
</feature>
<evidence type="ECO:0000313" key="3">
    <source>
        <dbReference type="Proteomes" id="UP001454036"/>
    </source>
</evidence>
<protein>
    <submittedName>
        <fullName evidence="2">Uncharacterized protein</fullName>
    </submittedName>
</protein>
<proteinExistence type="predicted"/>
<organism evidence="2 3">
    <name type="scientific">Lithospermum erythrorhizon</name>
    <name type="common">Purple gromwell</name>
    <name type="synonym">Lithospermum officinale var. erythrorhizon</name>
    <dbReference type="NCBI Taxonomy" id="34254"/>
    <lineage>
        <taxon>Eukaryota</taxon>
        <taxon>Viridiplantae</taxon>
        <taxon>Streptophyta</taxon>
        <taxon>Embryophyta</taxon>
        <taxon>Tracheophyta</taxon>
        <taxon>Spermatophyta</taxon>
        <taxon>Magnoliopsida</taxon>
        <taxon>eudicotyledons</taxon>
        <taxon>Gunneridae</taxon>
        <taxon>Pentapetalae</taxon>
        <taxon>asterids</taxon>
        <taxon>lamiids</taxon>
        <taxon>Boraginales</taxon>
        <taxon>Boraginaceae</taxon>
        <taxon>Boraginoideae</taxon>
        <taxon>Lithospermeae</taxon>
        <taxon>Lithospermum</taxon>
    </lineage>
</organism>
<feature type="compositionally biased region" description="Low complexity" evidence="1">
    <location>
        <begin position="42"/>
        <end position="52"/>
    </location>
</feature>
<evidence type="ECO:0000256" key="1">
    <source>
        <dbReference type="SAM" id="MobiDB-lite"/>
    </source>
</evidence>
<name>A0AAV3PP27_LITER</name>
<dbReference type="Proteomes" id="UP001454036">
    <property type="component" value="Unassembled WGS sequence"/>
</dbReference>
<accession>A0AAV3PP27</accession>
<feature type="region of interest" description="Disordered" evidence="1">
    <location>
        <begin position="22"/>
        <end position="52"/>
    </location>
</feature>
<dbReference type="EMBL" id="BAABME010002187">
    <property type="protein sequence ID" value="GAA0153479.1"/>
    <property type="molecule type" value="Genomic_DNA"/>
</dbReference>
<sequence>MKRKTIIGDSIMTKEIILRNASSSSSDKKQPLLHDQDFSSRGTPQPTTTTTSCSCGTKLAEVVGGTTADCAAVCCCCPCGLVNLIVLAVYKLPAGLYRKALRKKRRRKMIKNGVVLPPPIRSDEPELIFRSSSTPLAMVNAAINDKDVLALEEEMWGRFYSSGFWRSPSQRSEVM</sequence>
<comment type="caution">
    <text evidence="2">The sequence shown here is derived from an EMBL/GenBank/DDBJ whole genome shotgun (WGS) entry which is preliminary data.</text>
</comment>
<reference evidence="2 3" key="1">
    <citation type="submission" date="2024-01" db="EMBL/GenBank/DDBJ databases">
        <title>The complete chloroplast genome sequence of Lithospermum erythrorhizon: insights into the phylogenetic relationship among Boraginaceae species and the maternal lineages of purple gromwells.</title>
        <authorList>
            <person name="Okada T."/>
            <person name="Watanabe K."/>
        </authorList>
    </citation>
    <scope>NUCLEOTIDE SEQUENCE [LARGE SCALE GENOMIC DNA]</scope>
</reference>
<keyword evidence="3" id="KW-1185">Reference proteome</keyword>
<evidence type="ECO:0000313" key="2">
    <source>
        <dbReference type="EMBL" id="GAA0153479.1"/>
    </source>
</evidence>
<gene>
    <name evidence="2" type="ORF">LIER_11705</name>
</gene>
<dbReference type="PANTHER" id="PTHR33264">
    <property type="entry name" value="EXPRESSED PROTEIN"/>
    <property type="match status" value="1"/>
</dbReference>